<dbReference type="GO" id="GO:0005524">
    <property type="term" value="F:ATP binding"/>
    <property type="evidence" value="ECO:0007669"/>
    <property type="project" value="UniProtKB-KW"/>
</dbReference>
<reference evidence="10" key="1">
    <citation type="journal article" date="2011" name="J. Bacteriol.">
        <title>Genome sequence of the vertebrate gut symbiont Lactobacillus reuteri ATCC 53608.</title>
        <authorList>
            <person name="Heavens D."/>
            <person name="Tailford L.E."/>
            <person name="Crossman L."/>
            <person name="Jeffers F."/>
            <person name="Mackenzie D.A."/>
            <person name="Caccamo M."/>
            <person name="Juge N."/>
        </authorList>
    </citation>
    <scope>NUCLEOTIDE SEQUENCE [LARGE SCALE GENOMIC DNA]</scope>
    <source>
        <strain evidence="10">ATCC 53608</strain>
    </source>
</reference>
<evidence type="ECO:0000256" key="4">
    <source>
        <dbReference type="ARBA" id="ARBA00022679"/>
    </source>
</evidence>
<accession>F8KEZ2</accession>
<comment type="pathway">
    <text evidence="2">Cofactor biosynthesis; tetrahydrofolate biosynthesis; 2-amino-4-hydroxy-6-hydroxymethyl-7,8-dihydropteridine diphosphate from 7,8-dihydroneopterin triphosphate: step 4/4.</text>
</comment>
<dbReference type="GO" id="GO:0046656">
    <property type="term" value="P:folic acid biosynthetic process"/>
    <property type="evidence" value="ECO:0007669"/>
    <property type="project" value="UniProtKB-KW"/>
</dbReference>
<evidence type="ECO:0000259" key="9">
    <source>
        <dbReference type="PROSITE" id="PS00794"/>
    </source>
</evidence>
<dbReference type="AlphaFoldDB" id="A0A0S4NLU0"/>
<evidence type="ECO:0000256" key="5">
    <source>
        <dbReference type="ARBA" id="ARBA00022741"/>
    </source>
</evidence>
<dbReference type="RefSeq" id="WP_003675807.1">
    <property type="nucleotide sequence ID" value="NZ_JBKZCG010000001.1"/>
</dbReference>
<dbReference type="PANTHER" id="PTHR43071:SF1">
    <property type="entry name" value="2-AMINO-4-HYDROXY-6-HYDROXYMETHYLDIHYDROPTERIDINE PYROPHOSPHOKINASE"/>
    <property type="match status" value="1"/>
</dbReference>
<evidence type="ECO:0000313" key="10">
    <source>
        <dbReference type="EMBL" id="CCC04010.1"/>
    </source>
</evidence>
<keyword evidence="5" id="KW-0547">Nucleotide-binding</keyword>
<accession>A0A0S4NLU0</accession>
<dbReference type="NCBIfam" id="TIGR01498">
    <property type="entry name" value="folK"/>
    <property type="match status" value="1"/>
</dbReference>
<gene>
    <name evidence="10" type="ORF">LRATCC53608_1257</name>
</gene>
<keyword evidence="4" id="KW-0808">Transferase</keyword>
<name>A0A0S4NLU0_LIMR5</name>
<evidence type="ECO:0000256" key="1">
    <source>
        <dbReference type="ARBA" id="ARBA00000198"/>
    </source>
</evidence>
<proteinExistence type="predicted"/>
<dbReference type="EMBL" id="FR854365">
    <property type="protein sequence ID" value="CCC04010.1"/>
    <property type="molecule type" value="Genomic_DNA"/>
</dbReference>
<feature type="domain" description="7,8-dihydro-6-hydroxymethylpterin-pyrophosphokinase" evidence="9">
    <location>
        <begin position="88"/>
        <end position="99"/>
    </location>
</feature>
<keyword evidence="7" id="KW-0067">ATP-binding</keyword>
<dbReference type="Gene3D" id="3.30.70.560">
    <property type="entry name" value="7,8-Dihydro-6-hydroxymethylpterin-pyrophosphokinase HPPK"/>
    <property type="match status" value="1"/>
</dbReference>
<sequence>MTEVYLSIGSNVGDRLANLQKAIQMLNVPTKIDITAISSVYETEPVGGVKQDSFYNIAVKVATGLTAQQLLDHLHNIEQELHRRRLIHWGPRTIDLDIIDFGHQRIKTSTLTIPHPEMVNRQFVLLPMREITNQKDPYYQQLDHLLNETPDHNWLKKIYGREVFSWTNKK</sequence>
<dbReference type="CDD" id="cd00483">
    <property type="entry name" value="HPPK"/>
    <property type="match status" value="1"/>
</dbReference>
<protein>
    <recommendedName>
        <fullName evidence="3">2-amino-4-hydroxy-6-hydroxymethyldihydropteridine diphosphokinase</fullName>
        <ecNumber evidence="3">2.7.6.3</ecNumber>
    </recommendedName>
</protein>
<comment type="catalytic activity">
    <reaction evidence="1">
        <text>6-hydroxymethyl-7,8-dihydropterin + ATP = (7,8-dihydropterin-6-yl)methyl diphosphate + AMP + H(+)</text>
        <dbReference type="Rhea" id="RHEA:11412"/>
        <dbReference type="ChEBI" id="CHEBI:15378"/>
        <dbReference type="ChEBI" id="CHEBI:30616"/>
        <dbReference type="ChEBI" id="CHEBI:44841"/>
        <dbReference type="ChEBI" id="CHEBI:72950"/>
        <dbReference type="ChEBI" id="CHEBI:456215"/>
        <dbReference type="EC" id="2.7.6.3"/>
    </reaction>
</comment>
<keyword evidence="6 10" id="KW-0418">Kinase</keyword>
<evidence type="ECO:0000256" key="2">
    <source>
        <dbReference type="ARBA" id="ARBA00005051"/>
    </source>
</evidence>
<dbReference type="PANTHER" id="PTHR43071">
    <property type="entry name" value="2-AMINO-4-HYDROXY-6-HYDROXYMETHYLDIHYDROPTERIDINE PYROPHOSPHOKINASE"/>
    <property type="match status" value="1"/>
</dbReference>
<dbReference type="GO" id="GO:0003848">
    <property type="term" value="F:2-amino-4-hydroxy-6-hydroxymethyldihydropteridine diphosphokinase activity"/>
    <property type="evidence" value="ECO:0007669"/>
    <property type="project" value="UniProtKB-EC"/>
</dbReference>
<reference evidence="10" key="2">
    <citation type="submission" date="2011-05" db="EMBL/GenBank/DDBJ databases">
        <authorList>
            <person name="Davey R."/>
        </authorList>
    </citation>
    <scope>NUCLEOTIDE SEQUENCE</scope>
    <source>
        <strain evidence="10">ATCC 53608</strain>
    </source>
</reference>
<dbReference type="PROSITE" id="PS00794">
    <property type="entry name" value="HPPK"/>
    <property type="match status" value="1"/>
</dbReference>
<dbReference type="Pfam" id="PF01288">
    <property type="entry name" value="HPPK"/>
    <property type="match status" value="1"/>
</dbReference>
<dbReference type="HOGENOM" id="CLU_097916_1_1_9"/>
<organism evidence="10">
    <name type="scientific">Limosilactobacillus reuteri subsp. suis (strain ATCC 53608 / LMG 31752 / 1063)</name>
    <name type="common">Lactobacillus reuteri</name>
    <dbReference type="NCBI Taxonomy" id="927703"/>
    <lineage>
        <taxon>Bacteria</taxon>
        <taxon>Bacillati</taxon>
        <taxon>Bacillota</taxon>
        <taxon>Bacilli</taxon>
        <taxon>Lactobacillales</taxon>
        <taxon>Lactobacillaceae</taxon>
        <taxon>Limosilactobacillus</taxon>
    </lineage>
</organism>
<evidence type="ECO:0000256" key="3">
    <source>
        <dbReference type="ARBA" id="ARBA00013253"/>
    </source>
</evidence>
<dbReference type="SUPFAM" id="SSF55083">
    <property type="entry name" value="6-hydroxymethyl-7,8-dihydropterin pyrophosphokinase, HPPK"/>
    <property type="match status" value="1"/>
</dbReference>
<keyword evidence="8" id="KW-0289">Folate biosynthesis</keyword>
<dbReference type="InterPro" id="IPR035907">
    <property type="entry name" value="Hppk_sf"/>
</dbReference>
<evidence type="ECO:0000256" key="6">
    <source>
        <dbReference type="ARBA" id="ARBA00022777"/>
    </source>
</evidence>
<dbReference type="EC" id="2.7.6.3" evidence="3"/>
<dbReference type="GO" id="GO:0046654">
    <property type="term" value="P:tetrahydrofolate biosynthetic process"/>
    <property type="evidence" value="ECO:0007669"/>
    <property type="project" value="UniProtKB-UniPathway"/>
</dbReference>
<evidence type="ECO:0000256" key="8">
    <source>
        <dbReference type="ARBA" id="ARBA00022909"/>
    </source>
</evidence>
<dbReference type="GO" id="GO:0016301">
    <property type="term" value="F:kinase activity"/>
    <property type="evidence" value="ECO:0007669"/>
    <property type="project" value="UniProtKB-KW"/>
</dbReference>
<dbReference type="UniPathway" id="UPA00077">
    <property type="reaction ID" value="UER00155"/>
</dbReference>
<dbReference type="InterPro" id="IPR000550">
    <property type="entry name" value="Hppk"/>
</dbReference>
<evidence type="ECO:0000256" key="7">
    <source>
        <dbReference type="ARBA" id="ARBA00022840"/>
    </source>
</evidence>